<evidence type="ECO:0000313" key="2">
    <source>
        <dbReference type="EMBL" id="KNE60432.1"/>
    </source>
</evidence>
<dbReference type="AlphaFoldDB" id="A0A0L0SDB0"/>
<protein>
    <submittedName>
        <fullName evidence="2">Uncharacterized protein</fullName>
    </submittedName>
</protein>
<feature type="compositionally biased region" description="Acidic residues" evidence="1">
    <location>
        <begin position="189"/>
        <end position="210"/>
    </location>
</feature>
<proteinExistence type="predicted"/>
<accession>A0A0L0SDB0</accession>
<feature type="region of interest" description="Disordered" evidence="1">
    <location>
        <begin position="1"/>
        <end position="36"/>
    </location>
</feature>
<dbReference type="Proteomes" id="UP000054350">
    <property type="component" value="Unassembled WGS sequence"/>
</dbReference>
<feature type="compositionally biased region" description="Basic and acidic residues" evidence="1">
    <location>
        <begin position="225"/>
        <end position="245"/>
    </location>
</feature>
<feature type="region of interest" description="Disordered" evidence="1">
    <location>
        <begin position="61"/>
        <end position="161"/>
    </location>
</feature>
<dbReference type="VEuPathDB" id="FungiDB:AMAG_18533"/>
<feature type="region of interest" description="Disordered" evidence="1">
    <location>
        <begin position="316"/>
        <end position="335"/>
    </location>
</feature>
<evidence type="ECO:0000256" key="1">
    <source>
        <dbReference type="SAM" id="MobiDB-lite"/>
    </source>
</evidence>
<organism evidence="2 3">
    <name type="scientific">Allomyces macrogynus (strain ATCC 38327)</name>
    <name type="common">Allomyces javanicus var. macrogynus</name>
    <dbReference type="NCBI Taxonomy" id="578462"/>
    <lineage>
        <taxon>Eukaryota</taxon>
        <taxon>Fungi</taxon>
        <taxon>Fungi incertae sedis</taxon>
        <taxon>Blastocladiomycota</taxon>
        <taxon>Blastocladiomycetes</taxon>
        <taxon>Blastocladiales</taxon>
        <taxon>Blastocladiaceae</taxon>
        <taxon>Allomyces</taxon>
    </lineage>
</organism>
<sequence length="373" mass="39800">MPSPLPAGSIPLPTTPAPAPPPLPPALHVPPPLPPLLTLPLRAPPSRRMAVEQVVIETSSQMLARNAPRLGGGRAATAPTPVAQKPVVRDAKVAGPLPPPPTTTPRARRASASAAAATPGGTRRASITASAAAERTRPPQLLPLGREPEPDSEPEAELEPVRIRGRLVEIRIPIRVWRKMPIVRPAEPDTVDSDSDSMVDMDLDIGEEDQASAAARPARSRPRRSCREMGPETVDRDTDSQRAAEMDLDDEMAPPDQADAAGRPARSRSRRPPPPPPRLLRGRRVQDSCDEEDDDVIDVEGVDSLSPLLAVDLPDSGHGASRAVSPELNLDEGPVPVAAARPHKRKLELVTSEVLNMVAKRPRDGVVEVMSVV</sequence>
<dbReference type="EMBL" id="GG745336">
    <property type="protein sequence ID" value="KNE60432.1"/>
    <property type="molecule type" value="Genomic_DNA"/>
</dbReference>
<feature type="compositionally biased region" description="Pro residues" evidence="1">
    <location>
        <begin position="13"/>
        <end position="36"/>
    </location>
</feature>
<reference evidence="2 3" key="1">
    <citation type="submission" date="2009-11" db="EMBL/GenBank/DDBJ databases">
        <title>Annotation of Allomyces macrogynus ATCC 38327.</title>
        <authorList>
            <consortium name="The Broad Institute Genome Sequencing Platform"/>
            <person name="Russ C."/>
            <person name="Cuomo C."/>
            <person name="Burger G."/>
            <person name="Gray M.W."/>
            <person name="Holland P.W.H."/>
            <person name="King N."/>
            <person name="Lang F.B.F."/>
            <person name="Roger A.J."/>
            <person name="Ruiz-Trillo I."/>
            <person name="Young S.K."/>
            <person name="Zeng Q."/>
            <person name="Gargeya S."/>
            <person name="Fitzgerald M."/>
            <person name="Haas B."/>
            <person name="Abouelleil A."/>
            <person name="Alvarado L."/>
            <person name="Arachchi H.M."/>
            <person name="Berlin A."/>
            <person name="Chapman S.B."/>
            <person name="Gearin G."/>
            <person name="Goldberg J."/>
            <person name="Griggs A."/>
            <person name="Gujja S."/>
            <person name="Hansen M."/>
            <person name="Heiman D."/>
            <person name="Howarth C."/>
            <person name="Larimer J."/>
            <person name="Lui A."/>
            <person name="MacDonald P.J.P."/>
            <person name="McCowen C."/>
            <person name="Montmayeur A."/>
            <person name="Murphy C."/>
            <person name="Neiman D."/>
            <person name="Pearson M."/>
            <person name="Priest M."/>
            <person name="Roberts A."/>
            <person name="Saif S."/>
            <person name="Shea T."/>
            <person name="Sisk P."/>
            <person name="Stolte C."/>
            <person name="Sykes S."/>
            <person name="Wortman J."/>
            <person name="Nusbaum C."/>
            <person name="Birren B."/>
        </authorList>
    </citation>
    <scope>NUCLEOTIDE SEQUENCE [LARGE SCALE GENOMIC DNA]</scope>
    <source>
        <strain evidence="2 3">ATCC 38327</strain>
    </source>
</reference>
<name>A0A0L0SDB0_ALLM3</name>
<keyword evidence="3" id="KW-1185">Reference proteome</keyword>
<feature type="region of interest" description="Disordered" evidence="1">
    <location>
        <begin position="178"/>
        <end position="295"/>
    </location>
</feature>
<evidence type="ECO:0000313" key="3">
    <source>
        <dbReference type="Proteomes" id="UP000054350"/>
    </source>
</evidence>
<reference evidence="3" key="2">
    <citation type="submission" date="2009-11" db="EMBL/GenBank/DDBJ databases">
        <title>The Genome Sequence of Allomyces macrogynus strain ATCC 38327.</title>
        <authorList>
            <consortium name="The Broad Institute Genome Sequencing Platform"/>
            <person name="Russ C."/>
            <person name="Cuomo C."/>
            <person name="Shea T."/>
            <person name="Young S.K."/>
            <person name="Zeng Q."/>
            <person name="Koehrsen M."/>
            <person name="Haas B."/>
            <person name="Borodovsky M."/>
            <person name="Guigo R."/>
            <person name="Alvarado L."/>
            <person name="Berlin A."/>
            <person name="Borenstein D."/>
            <person name="Chen Z."/>
            <person name="Engels R."/>
            <person name="Freedman E."/>
            <person name="Gellesch M."/>
            <person name="Goldberg J."/>
            <person name="Griggs A."/>
            <person name="Gujja S."/>
            <person name="Heiman D."/>
            <person name="Hepburn T."/>
            <person name="Howarth C."/>
            <person name="Jen D."/>
            <person name="Larson L."/>
            <person name="Lewis B."/>
            <person name="Mehta T."/>
            <person name="Park D."/>
            <person name="Pearson M."/>
            <person name="Roberts A."/>
            <person name="Saif S."/>
            <person name="Shenoy N."/>
            <person name="Sisk P."/>
            <person name="Stolte C."/>
            <person name="Sykes S."/>
            <person name="Walk T."/>
            <person name="White J."/>
            <person name="Yandava C."/>
            <person name="Burger G."/>
            <person name="Gray M.W."/>
            <person name="Holland P.W.H."/>
            <person name="King N."/>
            <person name="Lang F.B.F."/>
            <person name="Roger A.J."/>
            <person name="Ruiz-Trillo I."/>
            <person name="Lander E."/>
            <person name="Nusbaum C."/>
        </authorList>
    </citation>
    <scope>NUCLEOTIDE SEQUENCE [LARGE SCALE GENOMIC DNA]</scope>
    <source>
        <strain evidence="3">ATCC 38327</strain>
    </source>
</reference>
<gene>
    <name evidence="2" type="ORF">AMAG_18533</name>
</gene>
<feature type="compositionally biased region" description="Low complexity" evidence="1">
    <location>
        <begin position="110"/>
        <end position="133"/>
    </location>
</feature>